<evidence type="ECO:0000256" key="6">
    <source>
        <dbReference type="ARBA" id="ARBA00023065"/>
    </source>
</evidence>
<comment type="similarity">
    <text evidence="2 8">Belongs to the V-ATPase 116 kDa subunit family.</text>
</comment>
<evidence type="ECO:0000256" key="9">
    <source>
        <dbReference type="SAM" id="MobiDB-lite"/>
    </source>
</evidence>
<keyword evidence="7 8" id="KW-0472">Membrane</keyword>
<feature type="transmembrane region" description="Helical" evidence="8">
    <location>
        <begin position="586"/>
        <end position="613"/>
    </location>
</feature>
<evidence type="ECO:0000256" key="4">
    <source>
        <dbReference type="ARBA" id="ARBA00022692"/>
    </source>
</evidence>
<comment type="function">
    <text evidence="8">Essential component of the vacuolar proton pump (V-ATPase), a multimeric enzyme that catalyzes the translocation of protons across the membranes. Required for assembly and activity of the V-ATPase.</text>
</comment>
<feature type="compositionally biased region" description="Basic and acidic residues" evidence="9">
    <location>
        <begin position="484"/>
        <end position="501"/>
    </location>
</feature>
<name>X6NWA2_RETFI</name>
<protein>
    <recommendedName>
        <fullName evidence="8">V-type proton ATPase subunit a</fullName>
    </recommendedName>
</protein>
<keyword evidence="8" id="KW-0375">Hydrogen ion transport</keyword>
<evidence type="ECO:0000313" key="11">
    <source>
        <dbReference type="Proteomes" id="UP000023152"/>
    </source>
</evidence>
<evidence type="ECO:0000256" key="8">
    <source>
        <dbReference type="RuleBase" id="RU361189"/>
    </source>
</evidence>
<dbReference type="GO" id="GO:0007035">
    <property type="term" value="P:vacuolar acidification"/>
    <property type="evidence" value="ECO:0007669"/>
    <property type="project" value="TreeGrafter"/>
</dbReference>
<dbReference type="PANTHER" id="PTHR11629:SF63">
    <property type="entry name" value="V-TYPE PROTON ATPASE SUBUNIT A"/>
    <property type="match status" value="1"/>
</dbReference>
<feature type="transmembrane region" description="Helical" evidence="8">
    <location>
        <begin position="436"/>
        <end position="454"/>
    </location>
</feature>
<dbReference type="EMBL" id="ASPP01005991">
    <property type="protein sequence ID" value="ETO29552.1"/>
    <property type="molecule type" value="Genomic_DNA"/>
</dbReference>
<dbReference type="GO" id="GO:0033179">
    <property type="term" value="C:proton-transporting V-type ATPase, V0 domain"/>
    <property type="evidence" value="ECO:0007669"/>
    <property type="project" value="InterPro"/>
</dbReference>
<feature type="transmembrane region" description="Helical" evidence="8">
    <location>
        <begin position="230"/>
        <end position="248"/>
    </location>
</feature>
<sequence>MFKTNSQQQMLKDEVKFSCLAGVVTTAQRASFERQVFLTSRGNSLVRFKETKAGSSVFAIFFLGSQLQRSLKRLCQFMNIQICYESDSELSREILLEQAKSEREEDKRAHVATRNLLVQLMNDVAGQVKDWKATLLQAHGIHTTMNRFRAHKGNSVLRAEGWCPSKEKERLSDILEHVVRDKGVGQAVLTDMQVGKGVPPTYFEENDFTTAFQQIVDTYGVPRYKEFNPAVPTIITFPFLFGVMYGDIFHGSCLLLFSFMLYVLLFMGIFSTYCGVIYNDCLSIMINGWNGSQWQHGDVDGHAVMVQRNVYAVGIDPAWSGVDNQLAFANSLKMKLSVIIGVGQMTYGLFVKLSNHLQERDYLSVYFEFVPQLVFMLCFFGYMVFLIFYKWCLDWTTSMLPDTPSLITVMIKMFLAPGTVDQSVQIFPNANAQAKAQMVFLVLLMISVPVMLCVKPCILKYRMSHQHLASHILLTNEADVQMSHMDDTGEEREPEHEEKTQPDQPIDSINTEASSSELAAESHSDHEESFGDIMIHQLIHTIEYVLGTISNTASYLRLWALSLAHAELSEVFFSKTLGSTLASTGAGAVVINVASTFMFLMFTFCVLLVMDVLECFLHALRLHWVEFQNKFYYGDGRAFQPFSFATLIKKHNA</sequence>
<comment type="subcellular location">
    <subcellularLocation>
        <location evidence="1">Membrane</location>
        <topology evidence="1">Multi-pass membrane protein</topology>
    </subcellularLocation>
</comment>
<dbReference type="GO" id="GO:0046961">
    <property type="term" value="F:proton-transporting ATPase activity, rotational mechanism"/>
    <property type="evidence" value="ECO:0007669"/>
    <property type="project" value="InterPro"/>
</dbReference>
<evidence type="ECO:0000256" key="5">
    <source>
        <dbReference type="ARBA" id="ARBA00022989"/>
    </source>
</evidence>
<dbReference type="Pfam" id="PF01496">
    <property type="entry name" value="V_ATPase_I"/>
    <property type="match status" value="2"/>
</dbReference>
<feature type="transmembrane region" description="Helical" evidence="8">
    <location>
        <begin position="373"/>
        <end position="392"/>
    </location>
</feature>
<dbReference type="OMA" id="PKESAWE"/>
<evidence type="ECO:0000256" key="2">
    <source>
        <dbReference type="ARBA" id="ARBA00009904"/>
    </source>
</evidence>
<dbReference type="GO" id="GO:0051117">
    <property type="term" value="F:ATPase binding"/>
    <property type="evidence" value="ECO:0007669"/>
    <property type="project" value="TreeGrafter"/>
</dbReference>
<comment type="caution">
    <text evidence="10">The sequence shown here is derived from an EMBL/GenBank/DDBJ whole genome shotgun (WGS) entry which is preliminary data.</text>
</comment>
<dbReference type="Proteomes" id="UP000023152">
    <property type="component" value="Unassembled WGS sequence"/>
</dbReference>
<evidence type="ECO:0000313" key="10">
    <source>
        <dbReference type="EMBL" id="ETO29552.1"/>
    </source>
</evidence>
<dbReference type="PANTHER" id="PTHR11629">
    <property type="entry name" value="VACUOLAR PROTON ATPASES"/>
    <property type="match status" value="1"/>
</dbReference>
<feature type="transmembrane region" description="Helical" evidence="8">
    <location>
        <begin position="254"/>
        <end position="278"/>
    </location>
</feature>
<feature type="region of interest" description="Disordered" evidence="9">
    <location>
        <begin position="484"/>
        <end position="521"/>
    </location>
</feature>
<organism evidence="10 11">
    <name type="scientific">Reticulomyxa filosa</name>
    <dbReference type="NCBI Taxonomy" id="46433"/>
    <lineage>
        <taxon>Eukaryota</taxon>
        <taxon>Sar</taxon>
        <taxon>Rhizaria</taxon>
        <taxon>Retaria</taxon>
        <taxon>Foraminifera</taxon>
        <taxon>Monothalamids</taxon>
        <taxon>Reticulomyxidae</taxon>
        <taxon>Reticulomyxa</taxon>
    </lineage>
</organism>
<gene>
    <name evidence="10" type="ORF">RFI_07565</name>
</gene>
<dbReference type="GO" id="GO:0016471">
    <property type="term" value="C:vacuolar proton-transporting V-type ATPase complex"/>
    <property type="evidence" value="ECO:0007669"/>
    <property type="project" value="TreeGrafter"/>
</dbReference>
<keyword evidence="5 8" id="KW-1133">Transmembrane helix</keyword>
<dbReference type="OrthoDB" id="10264220at2759"/>
<dbReference type="AlphaFoldDB" id="X6NWA2"/>
<evidence type="ECO:0000256" key="1">
    <source>
        <dbReference type="ARBA" id="ARBA00004141"/>
    </source>
</evidence>
<evidence type="ECO:0000256" key="7">
    <source>
        <dbReference type="ARBA" id="ARBA00023136"/>
    </source>
</evidence>
<keyword evidence="6 8" id="KW-0406">Ion transport</keyword>
<evidence type="ECO:0000256" key="3">
    <source>
        <dbReference type="ARBA" id="ARBA00022448"/>
    </source>
</evidence>
<proteinExistence type="inferred from homology"/>
<accession>X6NWA2</accession>
<keyword evidence="11" id="KW-1185">Reference proteome</keyword>
<dbReference type="InterPro" id="IPR002490">
    <property type="entry name" value="V-ATPase_116kDa_su"/>
</dbReference>
<keyword evidence="3 8" id="KW-0813">Transport</keyword>
<reference evidence="10 11" key="1">
    <citation type="journal article" date="2013" name="Curr. Biol.">
        <title>The Genome of the Foraminiferan Reticulomyxa filosa.</title>
        <authorList>
            <person name="Glockner G."/>
            <person name="Hulsmann N."/>
            <person name="Schleicher M."/>
            <person name="Noegel A.A."/>
            <person name="Eichinger L."/>
            <person name="Gallinger C."/>
            <person name="Pawlowski J."/>
            <person name="Sierra R."/>
            <person name="Euteneuer U."/>
            <person name="Pillet L."/>
            <person name="Moustafa A."/>
            <person name="Platzer M."/>
            <person name="Groth M."/>
            <person name="Szafranski K."/>
            <person name="Schliwa M."/>
        </authorList>
    </citation>
    <scope>NUCLEOTIDE SEQUENCE [LARGE SCALE GENOMIC DNA]</scope>
</reference>
<keyword evidence="4 8" id="KW-0812">Transmembrane</keyword>